<accession>A0A419R4H6</accession>
<dbReference type="GO" id="GO:0016740">
    <property type="term" value="F:transferase activity"/>
    <property type="evidence" value="ECO:0007669"/>
    <property type="project" value="UniProtKB-KW"/>
</dbReference>
<dbReference type="Gene3D" id="3.40.630.30">
    <property type="match status" value="1"/>
</dbReference>
<dbReference type="InterPro" id="IPR016181">
    <property type="entry name" value="Acyl_CoA_acyltransferase"/>
</dbReference>
<gene>
    <name evidence="2" type="ORF">D6858_05210</name>
</gene>
<keyword evidence="3" id="KW-1185">Reference proteome</keyword>
<dbReference type="EMBL" id="RAHJ01000014">
    <property type="protein sequence ID" value="RJX69270.1"/>
    <property type="molecule type" value="Genomic_DNA"/>
</dbReference>
<evidence type="ECO:0000313" key="3">
    <source>
        <dbReference type="Proteomes" id="UP000284322"/>
    </source>
</evidence>
<sequence length="359" mass="40067">MPDRLRTVGWWQLANCATLPTQSEEFISALEQTMLGNGKMELFEITADQGTLACVAMCRKPGPLGRWHMLGDEELFEPFDALVRDAAAAQALAERLAAEFRPIEFARLPDNSPLIPALRAAMRGRGLMHVGPAKASPYIALDEGWYDPLLRLSSRRRSDFRRARKRAEEAGAVEFVTHQPTPGEFDALYDQAVAVEARSWKLAAGSALAADRAKRAFFRRYLTAASAKEQCRISFMHIGGEAVAMHLAVVWDGRYWLYKIGFDEAYARCSPGNQLMLHTIGEAARAGLCGYEMMGESESWISDLWTSEEHPRVRLRTYPYSAQGLAALAEDGGQWVHNRVQKKVPNRLLGLARRRTVAA</sequence>
<reference evidence="2 3" key="1">
    <citation type="submission" date="2018-09" db="EMBL/GenBank/DDBJ databases">
        <title>Altererythrobacter sp.Ery1 and Ery12, the genome sequencing of novel strains in genus Alterythrobacter.</title>
        <authorList>
            <person name="Cheng H."/>
            <person name="Wu Y.-H."/>
            <person name="Fang C."/>
            <person name="Xu X.-W."/>
        </authorList>
    </citation>
    <scope>NUCLEOTIDE SEQUENCE [LARGE SCALE GENOMIC DNA]</scope>
    <source>
        <strain evidence="2 3">Ery12</strain>
    </source>
</reference>
<comment type="caution">
    <text evidence="2">The sequence shown here is derived from an EMBL/GenBank/DDBJ whole genome shotgun (WGS) entry which is preliminary data.</text>
</comment>
<name>A0A419R4H6_9SPHN</name>
<keyword evidence="2" id="KW-0808">Transferase</keyword>
<protein>
    <submittedName>
        <fullName evidence="2">GNAT family N-acetyltransferase</fullName>
    </submittedName>
</protein>
<dbReference type="Pfam" id="PF13480">
    <property type="entry name" value="Acetyltransf_6"/>
    <property type="match status" value="1"/>
</dbReference>
<organism evidence="2 3">
    <name type="scientific">Tsuneonella suprasediminis</name>
    <dbReference type="NCBI Taxonomy" id="2306996"/>
    <lineage>
        <taxon>Bacteria</taxon>
        <taxon>Pseudomonadati</taxon>
        <taxon>Pseudomonadota</taxon>
        <taxon>Alphaproteobacteria</taxon>
        <taxon>Sphingomonadales</taxon>
        <taxon>Erythrobacteraceae</taxon>
        <taxon>Tsuneonella</taxon>
    </lineage>
</organism>
<dbReference type="Proteomes" id="UP000284322">
    <property type="component" value="Unassembled WGS sequence"/>
</dbReference>
<dbReference type="SUPFAM" id="SSF55729">
    <property type="entry name" value="Acyl-CoA N-acyltransferases (Nat)"/>
    <property type="match status" value="1"/>
</dbReference>
<dbReference type="AlphaFoldDB" id="A0A419R4H6"/>
<evidence type="ECO:0000313" key="2">
    <source>
        <dbReference type="EMBL" id="RJX69270.1"/>
    </source>
</evidence>
<feature type="domain" description="BioF2-like acetyltransferase" evidence="1">
    <location>
        <begin position="154"/>
        <end position="300"/>
    </location>
</feature>
<evidence type="ECO:0000259" key="1">
    <source>
        <dbReference type="Pfam" id="PF13480"/>
    </source>
</evidence>
<dbReference type="InterPro" id="IPR038740">
    <property type="entry name" value="BioF2-like_GNAT_dom"/>
</dbReference>
<proteinExistence type="predicted"/>